<dbReference type="OrthoDB" id="9775180at2"/>
<name>A0A402B2U9_9CHLR</name>
<dbReference type="Gene3D" id="3.40.50.720">
    <property type="entry name" value="NAD(P)-binding Rossmann-like Domain"/>
    <property type="match status" value="1"/>
</dbReference>
<proteinExistence type="predicted"/>
<dbReference type="InterPro" id="IPR003148">
    <property type="entry name" value="RCK_N"/>
</dbReference>
<dbReference type="PRINTS" id="PR00335">
    <property type="entry name" value="KUPTAKETRKA"/>
</dbReference>
<dbReference type="PANTHER" id="PTHR43833">
    <property type="entry name" value="POTASSIUM CHANNEL PROTEIN 2-RELATED-RELATED"/>
    <property type="match status" value="1"/>
</dbReference>
<dbReference type="RefSeq" id="WP_126626237.1">
    <property type="nucleotide sequence ID" value="NZ_BIFT01000001.1"/>
</dbReference>
<dbReference type="GO" id="GO:0015079">
    <property type="term" value="F:potassium ion transmembrane transporter activity"/>
    <property type="evidence" value="ECO:0007669"/>
    <property type="project" value="InterPro"/>
</dbReference>
<accession>A0A402B2U9</accession>
<keyword evidence="1" id="KW-0406">Ion transport</keyword>
<dbReference type="InterPro" id="IPR050721">
    <property type="entry name" value="Trk_Ktr_HKT_K-transport"/>
</dbReference>
<keyword evidence="2" id="KW-0630">Potassium</keyword>
<protein>
    <recommendedName>
        <fullName evidence="3">RCK N-terminal domain-containing protein</fullName>
    </recommendedName>
</protein>
<dbReference type="EMBL" id="BIFT01000001">
    <property type="protein sequence ID" value="GCE25685.1"/>
    <property type="molecule type" value="Genomic_DNA"/>
</dbReference>
<organism evidence="4 5">
    <name type="scientific">Dictyobacter alpinus</name>
    <dbReference type="NCBI Taxonomy" id="2014873"/>
    <lineage>
        <taxon>Bacteria</taxon>
        <taxon>Bacillati</taxon>
        <taxon>Chloroflexota</taxon>
        <taxon>Ktedonobacteria</taxon>
        <taxon>Ktedonobacterales</taxon>
        <taxon>Dictyobacteraceae</taxon>
        <taxon>Dictyobacter</taxon>
    </lineage>
</organism>
<reference evidence="5" key="1">
    <citation type="submission" date="2018-12" db="EMBL/GenBank/DDBJ databases">
        <title>Tengunoibacter tsumagoiensis gen. nov., sp. nov., Dictyobacter kobayashii sp. nov., D. alpinus sp. nov., and D. joshuensis sp. nov. and description of Dictyobacteraceae fam. nov. within the order Ktedonobacterales isolated from Tengu-no-mugimeshi.</title>
        <authorList>
            <person name="Wang C.M."/>
            <person name="Zheng Y."/>
            <person name="Sakai Y."/>
            <person name="Toyoda A."/>
            <person name="Minakuchi Y."/>
            <person name="Abe K."/>
            <person name="Yokota A."/>
            <person name="Yabe S."/>
        </authorList>
    </citation>
    <scope>NUCLEOTIDE SEQUENCE [LARGE SCALE GENOMIC DNA]</scope>
    <source>
        <strain evidence="5">Uno16</strain>
    </source>
</reference>
<gene>
    <name evidence="4" type="ORF">KDA_11690</name>
</gene>
<dbReference type="InterPro" id="IPR006036">
    <property type="entry name" value="K_uptake_TrkA"/>
</dbReference>
<dbReference type="Proteomes" id="UP000287171">
    <property type="component" value="Unassembled WGS sequence"/>
</dbReference>
<sequence>MKVVILGCGRVGATLAAQMDNAGHTVTVIDSSSDAFQRLPPKFSGEKIVGNGVDEEVLRRAGLEDADAFAAVTNGDNRNIMASQIAKEIFNTKKVVCRIYDPLREQTFKGLGLETICPTTIISGMVADALTGNVSTTPTTKTK</sequence>
<evidence type="ECO:0000313" key="5">
    <source>
        <dbReference type="Proteomes" id="UP000287171"/>
    </source>
</evidence>
<keyword evidence="1" id="KW-0633">Potassium transport</keyword>
<evidence type="ECO:0000259" key="3">
    <source>
        <dbReference type="PROSITE" id="PS51201"/>
    </source>
</evidence>
<dbReference type="AlphaFoldDB" id="A0A402B2U9"/>
<evidence type="ECO:0000256" key="2">
    <source>
        <dbReference type="ARBA" id="ARBA00022958"/>
    </source>
</evidence>
<feature type="domain" description="RCK N-terminal" evidence="3">
    <location>
        <begin position="1"/>
        <end position="123"/>
    </location>
</feature>
<dbReference type="SUPFAM" id="SSF51735">
    <property type="entry name" value="NAD(P)-binding Rossmann-fold domains"/>
    <property type="match status" value="1"/>
</dbReference>
<dbReference type="InterPro" id="IPR036291">
    <property type="entry name" value="NAD(P)-bd_dom_sf"/>
</dbReference>
<dbReference type="GO" id="GO:0005886">
    <property type="term" value="C:plasma membrane"/>
    <property type="evidence" value="ECO:0007669"/>
    <property type="project" value="InterPro"/>
</dbReference>
<dbReference type="Pfam" id="PF02254">
    <property type="entry name" value="TrkA_N"/>
    <property type="match status" value="1"/>
</dbReference>
<keyword evidence="1" id="KW-0813">Transport</keyword>
<evidence type="ECO:0000313" key="4">
    <source>
        <dbReference type="EMBL" id="GCE25685.1"/>
    </source>
</evidence>
<comment type="caution">
    <text evidence="4">The sequence shown here is derived from an EMBL/GenBank/DDBJ whole genome shotgun (WGS) entry which is preliminary data.</text>
</comment>
<evidence type="ECO:0000256" key="1">
    <source>
        <dbReference type="ARBA" id="ARBA00022538"/>
    </source>
</evidence>
<keyword evidence="5" id="KW-1185">Reference proteome</keyword>
<dbReference type="PANTHER" id="PTHR43833:SF8">
    <property type="entry name" value="TRK SYSTEM POTASSIUM UPTAKE PROTEIN TRKA"/>
    <property type="match status" value="1"/>
</dbReference>
<dbReference type="PROSITE" id="PS51201">
    <property type="entry name" value="RCK_N"/>
    <property type="match status" value="1"/>
</dbReference>